<sequence>MDYTRIREQTPVPSTSGCRMDNTRLREHSPVPSTIQRPTKRARVPDDTDKVIEQSLGQLNALSSTHDSDDDFGTVVAHGLRHMHGDTKIYAEKLINDVLFMGKLGKITASTKLTE</sequence>
<evidence type="ECO:0000313" key="2">
    <source>
        <dbReference type="EMBL" id="KAK3894952.1"/>
    </source>
</evidence>
<reference evidence="2" key="1">
    <citation type="submission" date="2023-10" db="EMBL/GenBank/DDBJ databases">
        <title>Genome assemblies of two species of porcelain crab, Petrolisthes cinctipes and Petrolisthes manimaculis (Anomura: Porcellanidae).</title>
        <authorList>
            <person name="Angst P."/>
        </authorList>
    </citation>
    <scope>NUCLEOTIDE SEQUENCE</scope>
    <source>
        <strain evidence="2">PB745_01</strain>
        <tissue evidence="2">Gill</tissue>
    </source>
</reference>
<dbReference type="AlphaFoldDB" id="A0AAE1L4N7"/>
<comment type="caution">
    <text evidence="2">The sequence shown here is derived from an EMBL/GenBank/DDBJ whole genome shotgun (WGS) entry which is preliminary data.</text>
</comment>
<organism evidence="2 3">
    <name type="scientific">Petrolisthes cinctipes</name>
    <name type="common">Flat porcelain crab</name>
    <dbReference type="NCBI Taxonomy" id="88211"/>
    <lineage>
        <taxon>Eukaryota</taxon>
        <taxon>Metazoa</taxon>
        <taxon>Ecdysozoa</taxon>
        <taxon>Arthropoda</taxon>
        <taxon>Crustacea</taxon>
        <taxon>Multicrustacea</taxon>
        <taxon>Malacostraca</taxon>
        <taxon>Eumalacostraca</taxon>
        <taxon>Eucarida</taxon>
        <taxon>Decapoda</taxon>
        <taxon>Pleocyemata</taxon>
        <taxon>Anomura</taxon>
        <taxon>Galatheoidea</taxon>
        <taxon>Porcellanidae</taxon>
        <taxon>Petrolisthes</taxon>
    </lineage>
</organism>
<name>A0AAE1L4N7_PETCI</name>
<proteinExistence type="predicted"/>
<protein>
    <submittedName>
        <fullName evidence="2">Uncharacterized protein</fullName>
    </submittedName>
</protein>
<dbReference type="EMBL" id="JAWQEG010000077">
    <property type="protein sequence ID" value="KAK3894952.1"/>
    <property type="molecule type" value="Genomic_DNA"/>
</dbReference>
<dbReference type="Proteomes" id="UP001286313">
    <property type="component" value="Unassembled WGS sequence"/>
</dbReference>
<keyword evidence="3" id="KW-1185">Reference proteome</keyword>
<evidence type="ECO:0000313" key="3">
    <source>
        <dbReference type="Proteomes" id="UP001286313"/>
    </source>
</evidence>
<feature type="region of interest" description="Disordered" evidence="1">
    <location>
        <begin position="1"/>
        <end position="46"/>
    </location>
</feature>
<evidence type="ECO:0000256" key="1">
    <source>
        <dbReference type="SAM" id="MobiDB-lite"/>
    </source>
</evidence>
<gene>
    <name evidence="2" type="ORF">Pcinc_001309</name>
</gene>
<accession>A0AAE1L4N7</accession>